<keyword evidence="2 11" id="KW-0479">Metal-binding</keyword>
<comment type="cofactor">
    <cofactor evidence="11">
        <name>Mg(2+)</name>
        <dbReference type="ChEBI" id="CHEBI:18420"/>
    </cofactor>
    <cofactor evidence="11">
        <name>Mn(2+)</name>
        <dbReference type="ChEBI" id="CHEBI:29035"/>
    </cofactor>
    <text evidence="11">Binds 1 divalent metal cation per subunit; can use either Mg(2+) or Mn(2+).</text>
</comment>
<dbReference type="GO" id="GO:0046872">
    <property type="term" value="F:metal ion binding"/>
    <property type="evidence" value="ECO:0007669"/>
    <property type="project" value="UniProtKB-KW"/>
</dbReference>
<dbReference type="HAMAP" id="MF_00648">
    <property type="entry name" value="Non_canon_purine_NTPase_YjjX"/>
    <property type="match status" value="1"/>
</dbReference>
<dbReference type="NCBIfam" id="TIGR00258">
    <property type="entry name" value="inosine/xanthosine triphosphatase"/>
    <property type="match status" value="1"/>
</dbReference>
<dbReference type="EMBL" id="PFLX01000019">
    <property type="protein sequence ID" value="PIY90942.1"/>
    <property type="molecule type" value="Genomic_DNA"/>
</dbReference>
<keyword evidence="4 11" id="KW-0378">Hydrolase</keyword>
<evidence type="ECO:0000256" key="7">
    <source>
        <dbReference type="ARBA" id="ARBA00023211"/>
    </source>
</evidence>
<evidence type="ECO:0000256" key="11">
    <source>
        <dbReference type="HAMAP-Rule" id="MF_00648"/>
    </source>
</evidence>
<dbReference type="Proteomes" id="UP000230055">
    <property type="component" value="Unassembled WGS sequence"/>
</dbReference>
<dbReference type="PANTHER" id="PTHR34699:SF2">
    <property type="entry name" value="NON-CANONICAL PURINE NTP PHOSPHATASE_PRRC1 DOMAIN-CONTAINING PROTEIN"/>
    <property type="match status" value="1"/>
</dbReference>
<evidence type="ECO:0000256" key="10">
    <source>
        <dbReference type="ARBA" id="ARBA00060855"/>
    </source>
</evidence>
<dbReference type="InterPro" id="IPR029001">
    <property type="entry name" value="ITPase-like_fam"/>
</dbReference>
<dbReference type="InterPro" id="IPR002786">
    <property type="entry name" value="Non_canon_purine_NTPase"/>
</dbReference>
<reference evidence="14" key="1">
    <citation type="submission" date="2017-09" db="EMBL/GenBank/DDBJ databases">
        <title>Depth-based differentiation of microbial function through sediment-hosted aquifers and enrichment of novel symbionts in the deep terrestrial subsurface.</title>
        <authorList>
            <person name="Probst A.J."/>
            <person name="Ladd B."/>
            <person name="Jarett J.K."/>
            <person name="Geller-Mcgrath D.E."/>
            <person name="Sieber C.M.K."/>
            <person name="Emerson J.B."/>
            <person name="Anantharaman K."/>
            <person name="Thomas B.C."/>
            <person name="Malmstrom R."/>
            <person name="Stieglmeier M."/>
            <person name="Klingl A."/>
            <person name="Woyke T."/>
            <person name="Ryan C.M."/>
            <person name="Banfield J.F."/>
        </authorList>
    </citation>
    <scope>NUCLEOTIDE SEQUENCE [LARGE SCALE GENOMIC DNA]</scope>
</reference>
<name>A0A2M7R8L9_9BACT</name>
<comment type="caution">
    <text evidence="11">Lacks conserved residue(s) required for the propagation of feature annotation.</text>
</comment>
<evidence type="ECO:0000313" key="14">
    <source>
        <dbReference type="Proteomes" id="UP000230055"/>
    </source>
</evidence>
<comment type="catalytic activity">
    <reaction evidence="9 11">
        <text>XTP + H2O = XDP + phosphate + H(+)</text>
        <dbReference type="Rhea" id="RHEA:28406"/>
        <dbReference type="ChEBI" id="CHEBI:15377"/>
        <dbReference type="ChEBI" id="CHEBI:15378"/>
        <dbReference type="ChEBI" id="CHEBI:43474"/>
        <dbReference type="ChEBI" id="CHEBI:59884"/>
        <dbReference type="ChEBI" id="CHEBI:61314"/>
        <dbReference type="EC" id="3.6.1.73"/>
    </reaction>
</comment>
<dbReference type="InterPro" id="IPR050299">
    <property type="entry name" value="YjjX_NTPase"/>
</dbReference>
<dbReference type="GO" id="GO:0000166">
    <property type="term" value="F:nucleotide binding"/>
    <property type="evidence" value="ECO:0007669"/>
    <property type="project" value="UniProtKB-KW"/>
</dbReference>
<keyword evidence="5 11" id="KW-0460">Magnesium</keyword>
<dbReference type="GO" id="GO:0009117">
    <property type="term" value="P:nucleotide metabolic process"/>
    <property type="evidence" value="ECO:0007669"/>
    <property type="project" value="UniProtKB-KW"/>
</dbReference>
<dbReference type="InterPro" id="IPR026533">
    <property type="entry name" value="NTPase/PRRC1"/>
</dbReference>
<accession>A0A2M7R8L9</accession>
<evidence type="ECO:0000259" key="12">
    <source>
        <dbReference type="Pfam" id="PF01931"/>
    </source>
</evidence>
<organism evidence="13 14">
    <name type="scientific">Candidatus Nealsonbacteria bacterium CG_4_10_14_0_8_um_filter_35_10</name>
    <dbReference type="NCBI Taxonomy" id="1974683"/>
    <lineage>
        <taxon>Bacteria</taxon>
        <taxon>Candidatus Nealsoniibacteriota</taxon>
    </lineage>
</organism>
<dbReference type="SUPFAM" id="SSF52972">
    <property type="entry name" value="ITPase-like"/>
    <property type="match status" value="1"/>
</dbReference>
<comment type="subunit">
    <text evidence="11">Homodimer.</text>
</comment>
<comment type="cofactor">
    <cofactor evidence="1">
        <name>Mn(2+)</name>
        <dbReference type="ChEBI" id="CHEBI:29035"/>
    </cofactor>
</comment>
<evidence type="ECO:0000313" key="13">
    <source>
        <dbReference type="EMBL" id="PIY90942.1"/>
    </source>
</evidence>
<dbReference type="GO" id="GO:0006772">
    <property type="term" value="P:thiamine metabolic process"/>
    <property type="evidence" value="ECO:0007669"/>
    <property type="project" value="TreeGrafter"/>
</dbReference>
<sequence length="174" mass="19246">MKVAVGSQNPVKIKATENVFRRIFGKIEILSVKVNSGVSHTPSSWEETAQGAINRAKVAFKKGKADFGVGLEGGYEKTKFGVLMRGAVAIIDKKGRLGISGSNGILLPKKIVKRLEKGEELGDIMDQLQGVKNTKQKWGAVGFFLKGYSNRQESFEHDVLYALARFLREELYEK</sequence>
<keyword evidence="7 11" id="KW-0464">Manganese</keyword>
<keyword evidence="6 11" id="KW-0546">Nucleotide metabolism</keyword>
<keyword evidence="3 11" id="KW-0547">Nucleotide-binding</keyword>
<comment type="function">
    <text evidence="11">Phosphatase that hydrolyzes non-canonical purine nucleotides such as XTP and ITP to their respective diphosphate derivatives. Probably excludes non-canonical purines from DNA/RNA precursor pool, thus preventing their incorporation into DNA/RNA and avoiding chromosomal lesions.</text>
</comment>
<evidence type="ECO:0000256" key="4">
    <source>
        <dbReference type="ARBA" id="ARBA00022801"/>
    </source>
</evidence>
<dbReference type="GO" id="GO:0103023">
    <property type="term" value="F:ITPase activity"/>
    <property type="evidence" value="ECO:0007669"/>
    <property type="project" value="UniProtKB-EC"/>
</dbReference>
<evidence type="ECO:0000256" key="3">
    <source>
        <dbReference type="ARBA" id="ARBA00022741"/>
    </source>
</evidence>
<comment type="catalytic activity">
    <reaction evidence="8 11">
        <text>ITP + H2O = IDP + phosphate + H(+)</text>
        <dbReference type="Rhea" id="RHEA:28330"/>
        <dbReference type="ChEBI" id="CHEBI:15377"/>
        <dbReference type="ChEBI" id="CHEBI:15378"/>
        <dbReference type="ChEBI" id="CHEBI:43474"/>
        <dbReference type="ChEBI" id="CHEBI:58280"/>
        <dbReference type="ChEBI" id="CHEBI:61402"/>
        <dbReference type="EC" id="3.6.1.73"/>
    </reaction>
</comment>
<dbReference type="AlphaFoldDB" id="A0A2M7R8L9"/>
<gene>
    <name evidence="13" type="ORF">COY72_00855</name>
</gene>
<protein>
    <recommendedName>
        <fullName evidence="11">Probable inosine/xanthosine triphosphatase</fullName>
        <shortName evidence="11">ITPase/XTPase</shortName>
        <ecNumber evidence="11">3.6.1.73</ecNumber>
    </recommendedName>
    <alternativeName>
        <fullName evidence="11">Non-canonical purine NTP phosphatase</fullName>
    </alternativeName>
    <alternativeName>
        <fullName evidence="11">Non-standard purine NTP phosphatase</fullName>
    </alternativeName>
    <alternativeName>
        <fullName evidence="11">Nucleoside-triphosphate phosphatase</fullName>
        <shortName evidence="11">NTPase</shortName>
    </alternativeName>
</protein>
<comment type="caution">
    <text evidence="13">The sequence shown here is derived from an EMBL/GenBank/DDBJ whole genome shotgun (WGS) entry which is preliminary data.</text>
</comment>
<dbReference type="FunFam" id="3.90.950.10:FF:000002">
    <property type="entry name" value="Inosine/xanthosine triphosphatase"/>
    <property type="match status" value="1"/>
</dbReference>
<dbReference type="Pfam" id="PF01931">
    <property type="entry name" value="NTPase_I-T"/>
    <property type="match status" value="1"/>
</dbReference>
<evidence type="ECO:0000256" key="9">
    <source>
        <dbReference type="ARBA" id="ARBA00048781"/>
    </source>
</evidence>
<evidence type="ECO:0000256" key="1">
    <source>
        <dbReference type="ARBA" id="ARBA00001936"/>
    </source>
</evidence>
<dbReference type="Gene3D" id="3.90.950.10">
    <property type="match status" value="1"/>
</dbReference>
<feature type="domain" description="Non-canonical purine NTP phosphatase/PRRC1" evidence="12">
    <location>
        <begin position="6"/>
        <end position="167"/>
    </location>
</feature>
<comment type="similarity">
    <text evidence="10 11">Belongs to the YjjX NTPase family.</text>
</comment>
<evidence type="ECO:0000256" key="8">
    <source>
        <dbReference type="ARBA" id="ARBA00048174"/>
    </source>
</evidence>
<evidence type="ECO:0000256" key="5">
    <source>
        <dbReference type="ARBA" id="ARBA00022842"/>
    </source>
</evidence>
<evidence type="ECO:0000256" key="6">
    <source>
        <dbReference type="ARBA" id="ARBA00023080"/>
    </source>
</evidence>
<dbReference type="PANTHER" id="PTHR34699">
    <property type="match status" value="1"/>
</dbReference>
<evidence type="ECO:0000256" key="2">
    <source>
        <dbReference type="ARBA" id="ARBA00022723"/>
    </source>
</evidence>
<proteinExistence type="inferred from homology"/>
<dbReference type="EC" id="3.6.1.73" evidence="11"/>